<evidence type="ECO:0000256" key="1">
    <source>
        <dbReference type="SAM" id="MobiDB-lite"/>
    </source>
</evidence>
<feature type="compositionally biased region" description="Gly residues" evidence="1">
    <location>
        <begin position="191"/>
        <end position="206"/>
    </location>
</feature>
<dbReference type="PROSITE" id="PS50113">
    <property type="entry name" value="PAC"/>
    <property type="match status" value="1"/>
</dbReference>
<gene>
    <name evidence="3" type="ORF">AKJ09_07335</name>
</gene>
<feature type="region of interest" description="Disordered" evidence="1">
    <location>
        <begin position="188"/>
        <end position="221"/>
    </location>
</feature>
<name>A0A0K1Q4S4_9BACT</name>
<dbReference type="Gene3D" id="3.30.450.20">
    <property type="entry name" value="PAS domain"/>
    <property type="match status" value="1"/>
</dbReference>
<accession>A0A0K1Q4S4</accession>
<dbReference type="InterPro" id="IPR001610">
    <property type="entry name" value="PAC"/>
</dbReference>
<reference evidence="3 4" key="1">
    <citation type="submission" date="2015-08" db="EMBL/GenBank/DDBJ databases">
        <authorList>
            <person name="Babu N.S."/>
            <person name="Beckwith C.J."/>
            <person name="Beseler K.G."/>
            <person name="Brison A."/>
            <person name="Carone J.V."/>
            <person name="Caskin T.P."/>
            <person name="Diamond M."/>
            <person name="Durham M.E."/>
            <person name="Foxe J.M."/>
            <person name="Go M."/>
            <person name="Henderson B.A."/>
            <person name="Jones I.B."/>
            <person name="McGettigan J.A."/>
            <person name="Micheletti S.J."/>
            <person name="Nasrallah M.E."/>
            <person name="Ortiz D."/>
            <person name="Piller C.R."/>
            <person name="Privatt S.R."/>
            <person name="Schneider S.L."/>
            <person name="Sharp S."/>
            <person name="Smith T.C."/>
            <person name="Stanton J.D."/>
            <person name="Ullery H.E."/>
            <person name="Wilson R.J."/>
            <person name="Serrano M.G."/>
            <person name="Buck G."/>
            <person name="Lee V."/>
            <person name="Wang Y."/>
            <person name="Carvalho R."/>
            <person name="Voegtly L."/>
            <person name="Shi R."/>
            <person name="Duckworth R."/>
            <person name="Johnson A."/>
            <person name="Loviza R."/>
            <person name="Walstead R."/>
            <person name="Shah Z."/>
            <person name="Kiflezghi M."/>
            <person name="Wade K."/>
            <person name="Ball S.L."/>
            <person name="Bradley K.W."/>
            <person name="Asai D.J."/>
            <person name="Bowman C.A."/>
            <person name="Russell D.A."/>
            <person name="Pope W.H."/>
            <person name="Jacobs-Sera D."/>
            <person name="Hendrix R.W."/>
            <person name="Hatfull G.F."/>
        </authorList>
    </citation>
    <scope>NUCLEOTIDE SEQUENCE [LARGE SCALE GENOMIC DNA]</scope>
    <source>
        <strain evidence="3 4">DSM 27648</strain>
    </source>
</reference>
<organism evidence="3 4">
    <name type="scientific">Labilithrix luteola</name>
    <dbReference type="NCBI Taxonomy" id="1391654"/>
    <lineage>
        <taxon>Bacteria</taxon>
        <taxon>Pseudomonadati</taxon>
        <taxon>Myxococcota</taxon>
        <taxon>Polyangia</taxon>
        <taxon>Polyangiales</taxon>
        <taxon>Labilitrichaceae</taxon>
        <taxon>Labilithrix</taxon>
    </lineage>
</organism>
<dbReference type="InterPro" id="IPR000014">
    <property type="entry name" value="PAS"/>
</dbReference>
<dbReference type="Pfam" id="PF08448">
    <property type="entry name" value="PAS_4"/>
    <property type="match status" value="1"/>
</dbReference>
<dbReference type="STRING" id="1391654.AKJ09_07335"/>
<evidence type="ECO:0000313" key="3">
    <source>
        <dbReference type="EMBL" id="AKV00672.1"/>
    </source>
</evidence>
<keyword evidence="4" id="KW-1185">Reference proteome</keyword>
<feature type="domain" description="PAC" evidence="2">
    <location>
        <begin position="82"/>
        <end position="134"/>
    </location>
</feature>
<dbReference type="InterPro" id="IPR035965">
    <property type="entry name" value="PAS-like_dom_sf"/>
</dbReference>
<proteinExistence type="predicted"/>
<dbReference type="CDD" id="cd00130">
    <property type="entry name" value="PAS"/>
    <property type="match status" value="1"/>
</dbReference>
<dbReference type="SMART" id="SM00086">
    <property type="entry name" value="PAC"/>
    <property type="match status" value="1"/>
</dbReference>
<dbReference type="AlphaFoldDB" id="A0A0K1Q4S4"/>
<dbReference type="EMBL" id="CP012333">
    <property type="protein sequence ID" value="AKV00672.1"/>
    <property type="molecule type" value="Genomic_DNA"/>
</dbReference>
<protein>
    <submittedName>
        <fullName evidence="3">PAS/Protein phosphatase 2C-like</fullName>
    </submittedName>
</protein>
<sequence length="221" mass="24183">MDTSLVNAAFRRTPNGVVLVDARGVVVLVNDAARMILGRADIGGHLSRCVPATYGIDRDDGTTLPLEETAIARALFRRERVVDEPYRVRRQNGRIVHVRATATPLDDADGRSVGAMVVLRVVDEESPRREERTRVVAERRFEALIKATAQVVWTTNATGLVVVDSLPWRAYTGQTFEDYRGYGWLPRRPRGGSGAGARGVARGGSGTRALHDGVPNTAVRR</sequence>
<dbReference type="SUPFAM" id="SSF55785">
    <property type="entry name" value="PYP-like sensor domain (PAS domain)"/>
    <property type="match status" value="1"/>
</dbReference>
<dbReference type="InterPro" id="IPR013656">
    <property type="entry name" value="PAS_4"/>
</dbReference>
<dbReference type="InterPro" id="IPR000700">
    <property type="entry name" value="PAS-assoc_C"/>
</dbReference>
<dbReference type="KEGG" id="llu:AKJ09_07335"/>
<dbReference type="Proteomes" id="UP000064967">
    <property type="component" value="Chromosome"/>
</dbReference>
<evidence type="ECO:0000313" key="4">
    <source>
        <dbReference type="Proteomes" id="UP000064967"/>
    </source>
</evidence>
<evidence type="ECO:0000259" key="2">
    <source>
        <dbReference type="PROSITE" id="PS50113"/>
    </source>
</evidence>